<dbReference type="InterPro" id="IPR011051">
    <property type="entry name" value="RmlC_Cupin_sf"/>
</dbReference>
<evidence type="ECO:0000313" key="1">
    <source>
        <dbReference type="EMBL" id="GAA2045105.1"/>
    </source>
</evidence>
<accession>A0ABN2UY67</accession>
<dbReference type="Proteomes" id="UP001500751">
    <property type="component" value="Unassembled WGS sequence"/>
</dbReference>
<dbReference type="Gene3D" id="2.60.120.10">
    <property type="entry name" value="Jelly Rolls"/>
    <property type="match status" value="1"/>
</dbReference>
<comment type="caution">
    <text evidence="1">The sequence shown here is derived from an EMBL/GenBank/DDBJ whole genome shotgun (WGS) entry which is preliminary data.</text>
</comment>
<gene>
    <name evidence="1" type="ORF">GCM10009839_56220</name>
</gene>
<dbReference type="EMBL" id="BAAAQN010000038">
    <property type="protein sequence ID" value="GAA2045105.1"/>
    <property type="molecule type" value="Genomic_DNA"/>
</dbReference>
<organism evidence="1 2">
    <name type="scientific">Catenulispora yoronensis</name>
    <dbReference type="NCBI Taxonomy" id="450799"/>
    <lineage>
        <taxon>Bacteria</taxon>
        <taxon>Bacillati</taxon>
        <taxon>Actinomycetota</taxon>
        <taxon>Actinomycetes</taxon>
        <taxon>Catenulisporales</taxon>
        <taxon>Catenulisporaceae</taxon>
        <taxon>Catenulispora</taxon>
    </lineage>
</organism>
<name>A0ABN2UY67_9ACTN</name>
<sequence>MLSIIGEPTMSVIRTAEVRRAETPSATMTTLASPTLGAAERPLWRVDVVPGAPAGPLHVINVEQIWTFTAGGATVYCAGESFPVLAGDTVVLPGEAERSVAADPGTGFTAIVTSAPGVRAWTLPREGEGIVPPWTV</sequence>
<dbReference type="InterPro" id="IPR014710">
    <property type="entry name" value="RmlC-like_jellyroll"/>
</dbReference>
<keyword evidence="2" id="KW-1185">Reference proteome</keyword>
<dbReference type="SUPFAM" id="SSF51182">
    <property type="entry name" value="RmlC-like cupins"/>
    <property type="match status" value="1"/>
</dbReference>
<protein>
    <recommendedName>
        <fullName evidence="3">Cupin</fullName>
    </recommendedName>
</protein>
<reference evidence="1 2" key="1">
    <citation type="journal article" date="2019" name="Int. J. Syst. Evol. Microbiol.">
        <title>The Global Catalogue of Microorganisms (GCM) 10K type strain sequencing project: providing services to taxonomists for standard genome sequencing and annotation.</title>
        <authorList>
            <consortium name="The Broad Institute Genomics Platform"/>
            <consortium name="The Broad Institute Genome Sequencing Center for Infectious Disease"/>
            <person name="Wu L."/>
            <person name="Ma J."/>
        </authorList>
    </citation>
    <scope>NUCLEOTIDE SEQUENCE [LARGE SCALE GENOMIC DNA]</scope>
    <source>
        <strain evidence="1 2">JCM 16014</strain>
    </source>
</reference>
<proteinExistence type="predicted"/>
<evidence type="ECO:0000313" key="2">
    <source>
        <dbReference type="Proteomes" id="UP001500751"/>
    </source>
</evidence>
<evidence type="ECO:0008006" key="3">
    <source>
        <dbReference type="Google" id="ProtNLM"/>
    </source>
</evidence>